<keyword evidence="2" id="KW-1185">Reference proteome</keyword>
<dbReference type="RefSeq" id="WP_289215710.1">
    <property type="nucleotide sequence ID" value="NZ_JAPVRC010000003.1"/>
</dbReference>
<dbReference type="Proteomes" id="UP001596494">
    <property type="component" value="Unassembled WGS sequence"/>
</dbReference>
<dbReference type="Pfam" id="PF10055">
    <property type="entry name" value="DUF2292"/>
    <property type="match status" value="1"/>
</dbReference>
<name>A0ABW2K077_9BACI</name>
<protein>
    <submittedName>
        <fullName evidence="1">DUF2292 domain-containing protein</fullName>
    </submittedName>
</protein>
<comment type="caution">
    <text evidence="1">The sequence shown here is derived from an EMBL/GenBank/DDBJ whole genome shotgun (WGS) entry which is preliminary data.</text>
</comment>
<organism evidence="1 2">
    <name type="scientific">Halobacillus campisalis</name>
    <dbReference type="NCBI Taxonomy" id="435909"/>
    <lineage>
        <taxon>Bacteria</taxon>
        <taxon>Bacillati</taxon>
        <taxon>Bacillota</taxon>
        <taxon>Bacilli</taxon>
        <taxon>Bacillales</taxon>
        <taxon>Bacillaceae</taxon>
        <taxon>Halobacillus</taxon>
    </lineage>
</organism>
<dbReference type="EMBL" id="JBHTBY010000001">
    <property type="protein sequence ID" value="MFC7319574.1"/>
    <property type="molecule type" value="Genomic_DNA"/>
</dbReference>
<evidence type="ECO:0000313" key="2">
    <source>
        <dbReference type="Proteomes" id="UP001596494"/>
    </source>
</evidence>
<sequence length="48" mass="5561">MQNEEEHLKKVTNEIESMLSTMKFGSIKLVVQDGKVIQLEKSEKVRVK</sequence>
<dbReference type="InterPro" id="IPR018743">
    <property type="entry name" value="DUF2292"/>
</dbReference>
<reference evidence="2" key="1">
    <citation type="journal article" date="2019" name="Int. J. Syst. Evol. Microbiol.">
        <title>The Global Catalogue of Microorganisms (GCM) 10K type strain sequencing project: providing services to taxonomists for standard genome sequencing and annotation.</title>
        <authorList>
            <consortium name="The Broad Institute Genomics Platform"/>
            <consortium name="The Broad Institute Genome Sequencing Center for Infectious Disease"/>
            <person name="Wu L."/>
            <person name="Ma J."/>
        </authorList>
    </citation>
    <scope>NUCLEOTIDE SEQUENCE [LARGE SCALE GENOMIC DNA]</scope>
    <source>
        <strain evidence="2">CCUG 73951</strain>
    </source>
</reference>
<proteinExistence type="predicted"/>
<evidence type="ECO:0000313" key="1">
    <source>
        <dbReference type="EMBL" id="MFC7319574.1"/>
    </source>
</evidence>
<gene>
    <name evidence="1" type="ORF">ACFQMN_01575</name>
</gene>
<accession>A0ABW2K077</accession>